<feature type="domain" description="DUF7913" evidence="2">
    <location>
        <begin position="5"/>
        <end position="112"/>
    </location>
</feature>
<dbReference type="Proteomes" id="UP000886520">
    <property type="component" value="Chromosome 1"/>
</dbReference>
<keyword evidence="5" id="KW-1185">Reference proteome</keyword>
<evidence type="ECO:0000259" key="2">
    <source>
        <dbReference type="Pfam" id="PF25500"/>
    </source>
</evidence>
<feature type="domain" description="DUF7915" evidence="3">
    <location>
        <begin position="164"/>
        <end position="282"/>
    </location>
</feature>
<dbReference type="PANTHER" id="PTHR33913:SF1">
    <property type="entry name" value="DRBM DOMAIN-CONTAINING PROTEIN"/>
    <property type="match status" value="1"/>
</dbReference>
<feature type="region of interest" description="Disordered" evidence="1">
    <location>
        <begin position="390"/>
        <end position="414"/>
    </location>
</feature>
<dbReference type="InterPro" id="IPR057237">
    <property type="entry name" value="DUF7915"/>
</dbReference>
<feature type="compositionally biased region" description="Basic and acidic residues" evidence="1">
    <location>
        <begin position="395"/>
        <end position="412"/>
    </location>
</feature>
<dbReference type="Pfam" id="PF25500">
    <property type="entry name" value="DUF7913"/>
    <property type="match status" value="1"/>
</dbReference>
<evidence type="ECO:0000256" key="1">
    <source>
        <dbReference type="SAM" id="MobiDB-lite"/>
    </source>
</evidence>
<protein>
    <recommendedName>
        <fullName evidence="6">DRBM domain-containing protein</fullName>
    </recommendedName>
</protein>
<gene>
    <name evidence="4" type="ORF">GOP47_0001176</name>
</gene>
<dbReference type="InterPro" id="IPR057235">
    <property type="entry name" value="DUF7913"/>
</dbReference>
<dbReference type="Gene3D" id="3.30.160.20">
    <property type="match status" value="1"/>
</dbReference>
<reference evidence="4" key="1">
    <citation type="submission" date="2021-01" db="EMBL/GenBank/DDBJ databases">
        <title>Adiantum capillus-veneris genome.</title>
        <authorList>
            <person name="Fang Y."/>
            <person name="Liao Q."/>
        </authorList>
    </citation>
    <scope>NUCLEOTIDE SEQUENCE</scope>
    <source>
        <strain evidence="4">H3</strain>
        <tissue evidence="4">Leaf</tissue>
    </source>
</reference>
<name>A0A9D4VEW1_ADICA</name>
<dbReference type="Pfam" id="PF14709">
    <property type="entry name" value="DND1_DSRM"/>
    <property type="match status" value="1"/>
</dbReference>
<dbReference type="OrthoDB" id="1909634at2759"/>
<dbReference type="PANTHER" id="PTHR33913">
    <property type="entry name" value="ALEURONE LAYER MORPHOGENESIS PROTEIN"/>
    <property type="match status" value="1"/>
</dbReference>
<dbReference type="SUPFAM" id="SSF54768">
    <property type="entry name" value="dsRNA-binding domain-like"/>
    <property type="match status" value="1"/>
</dbReference>
<dbReference type="Pfam" id="PF25502">
    <property type="entry name" value="DUF7915"/>
    <property type="match status" value="1"/>
</dbReference>
<proteinExistence type="predicted"/>
<sequence>MARLITAEEVLAALLDSLVNPVLSKVRPYGGAKAAERGISYQMEAVAWLYNHYLCQEVPNLVALGWEDVCNKASVRQSRLSKFMATSGVAGSRVLTLTEQKVKNACEAAKALRVSSNARGTNVVTKVSVCLLNFRQDKCVLVLGATTVGIWSFIEKNRHLQSTKDTSCTALLSDEELAFQAVEEQTGIKSNVLQLQDSFLINDDLSEAGGWTKFYVMLCSGTFDLSSVIKLEKIAWVSLDIVLSKAREPLIDTLALTMRSTQAVQYFRLRPFCPSLESWLIRQKEAKSLDQPKHGVDKMPVLTMQQQEVKDVGQLKHTNDPDSKDQAETLLQKNGGISEVTFYEELEGDEQGQLLNGNVGTVGLRTHSCVPTGGSSESLARLKAKTELLISSTGRSEERSTSVQKQEEDKQKQPNVKVNAVVMETDVSTASPQSSALLRNGGSANELAAFSNKQIEEKARQVNQAVIAIANGSPRSSIKIKKREEEHILDKAGALLSLKTAYRSVRKRRKALSKKLREHILQADELYKQMAECDTDLATLMAGGKTALQLAIELCKKDCENQTSSDVSIDCSQTEAHVAHLQTDKAETNNKKRPFQMLKSSIQELNEVCTKNEWPTPSYGVLMRKNNQGDNVYSGKVRIRNDDFELSESGEASETAKQAKLSAAAYMLSTLHRFRARNGMG</sequence>
<accession>A0A9D4VEW1</accession>
<evidence type="ECO:0000313" key="4">
    <source>
        <dbReference type="EMBL" id="KAI5085007.1"/>
    </source>
</evidence>
<evidence type="ECO:0000313" key="5">
    <source>
        <dbReference type="Proteomes" id="UP000886520"/>
    </source>
</evidence>
<dbReference type="AlphaFoldDB" id="A0A9D4VEW1"/>
<evidence type="ECO:0000259" key="3">
    <source>
        <dbReference type="Pfam" id="PF25502"/>
    </source>
</evidence>
<evidence type="ECO:0008006" key="6">
    <source>
        <dbReference type="Google" id="ProtNLM"/>
    </source>
</evidence>
<organism evidence="4 5">
    <name type="scientific">Adiantum capillus-veneris</name>
    <name type="common">Maidenhair fern</name>
    <dbReference type="NCBI Taxonomy" id="13818"/>
    <lineage>
        <taxon>Eukaryota</taxon>
        <taxon>Viridiplantae</taxon>
        <taxon>Streptophyta</taxon>
        <taxon>Embryophyta</taxon>
        <taxon>Tracheophyta</taxon>
        <taxon>Polypodiopsida</taxon>
        <taxon>Polypodiidae</taxon>
        <taxon>Polypodiales</taxon>
        <taxon>Pteridineae</taxon>
        <taxon>Pteridaceae</taxon>
        <taxon>Vittarioideae</taxon>
        <taxon>Adiantum</taxon>
    </lineage>
</organism>
<dbReference type="EMBL" id="JABFUD020000001">
    <property type="protein sequence ID" value="KAI5085007.1"/>
    <property type="molecule type" value="Genomic_DNA"/>
</dbReference>
<comment type="caution">
    <text evidence="4">The sequence shown here is derived from an EMBL/GenBank/DDBJ whole genome shotgun (WGS) entry which is preliminary data.</text>
</comment>